<dbReference type="KEGG" id="gai:IMCC3135_17680"/>
<evidence type="ECO:0000313" key="1">
    <source>
        <dbReference type="EMBL" id="ASJ73615.1"/>
    </source>
</evidence>
<accession>A0A2Z2NSX2</accession>
<dbReference type="Proteomes" id="UP000250079">
    <property type="component" value="Chromosome"/>
</dbReference>
<sequence>MLTIYILTITMLTKRHSHLHLHFAHLLEERLRVRLAPLGIHPRQARVLDLLEKLGQASQVTCSNFQSMGTAR</sequence>
<proteinExistence type="predicted"/>
<name>A0A2Z2NSX2_9GAMM</name>
<dbReference type="AlphaFoldDB" id="A0A2Z2NSX2"/>
<gene>
    <name evidence="1" type="ORF">IMCC3135_17680</name>
</gene>
<reference evidence="1 2" key="1">
    <citation type="submission" date="2016-12" db="EMBL/GenBank/DDBJ databases">
        <authorList>
            <person name="Song W.-J."/>
            <person name="Kurnit D.M."/>
        </authorList>
    </citation>
    <scope>NUCLEOTIDE SEQUENCE [LARGE SCALE GENOMIC DNA]</scope>
    <source>
        <strain evidence="1 2">IMCC3135</strain>
    </source>
</reference>
<keyword evidence="2" id="KW-1185">Reference proteome</keyword>
<protein>
    <submittedName>
        <fullName evidence="1">Uncharacterized protein</fullName>
    </submittedName>
</protein>
<organism evidence="1 2">
    <name type="scientific">Granulosicoccus antarcticus IMCC3135</name>
    <dbReference type="NCBI Taxonomy" id="1192854"/>
    <lineage>
        <taxon>Bacteria</taxon>
        <taxon>Pseudomonadati</taxon>
        <taxon>Pseudomonadota</taxon>
        <taxon>Gammaproteobacteria</taxon>
        <taxon>Chromatiales</taxon>
        <taxon>Granulosicoccaceae</taxon>
        <taxon>Granulosicoccus</taxon>
    </lineage>
</organism>
<evidence type="ECO:0000313" key="2">
    <source>
        <dbReference type="Proteomes" id="UP000250079"/>
    </source>
</evidence>
<dbReference type="EMBL" id="CP018632">
    <property type="protein sequence ID" value="ASJ73615.1"/>
    <property type="molecule type" value="Genomic_DNA"/>
</dbReference>